<accession>A0A0K2JNG2</accession>
<proteinExistence type="predicted"/>
<organism evidence="1">
    <name type="scientific">Mammaliicoccus stepanovicii</name>
    <dbReference type="NCBI Taxonomy" id="643214"/>
    <lineage>
        <taxon>Bacteria</taxon>
        <taxon>Bacillati</taxon>
        <taxon>Bacillota</taxon>
        <taxon>Bacilli</taxon>
        <taxon>Bacillales</taxon>
        <taxon>Staphylococcaceae</taxon>
        <taxon>Mammaliicoccus</taxon>
    </lineage>
</organism>
<protein>
    <submittedName>
        <fullName evidence="1">Transcriptional regulator DeoR family protein</fullName>
    </submittedName>
</protein>
<reference evidence="1" key="1">
    <citation type="journal article" date="2016" name="PLoS ONE">
        <title>A Look into the Melting Pot: The mecC-Harboring Region Is a Recombination Hot Spot in Staphylococcus stepanovicii.</title>
        <authorList>
            <person name="Semmler T."/>
            <person name="Harrison E.M."/>
            <person name="Lubke-Becker A."/>
            <person name="Ulrich R.G."/>
            <person name="Wieler L.H."/>
            <person name="Guenther S."/>
            <person name="Stamm I."/>
            <person name="Hanssen A.M."/>
            <person name="Holmes M.A."/>
            <person name="Vincze S."/>
            <person name="Walther B."/>
        </authorList>
    </citation>
    <scope>NUCLEOTIDE SEQUENCE</scope>
    <source>
        <strain evidence="1">IMT28705</strain>
    </source>
</reference>
<dbReference type="EMBL" id="KR732654">
    <property type="protein sequence ID" value="ALB00619.1"/>
    <property type="molecule type" value="Genomic_DNA"/>
</dbReference>
<evidence type="ECO:0000313" key="1">
    <source>
        <dbReference type="EMBL" id="ALB00619.1"/>
    </source>
</evidence>
<dbReference type="AlphaFoldDB" id="A0A0K2JNG2"/>
<name>A0A0K2JNG2_9STAP</name>
<sequence length="47" mass="5484">MKALVFTLSSISNVSKLPFQTEYQEILKKLYNNSNKKELINQYNGVF</sequence>